<gene>
    <name evidence="6" type="ORF">CASFOL_024417</name>
</gene>
<feature type="chain" id="PRO_5044784270" description="Wall-associated receptor kinase galacturonan-binding domain-containing protein" evidence="4">
    <location>
        <begin position="27"/>
        <end position="325"/>
    </location>
</feature>
<protein>
    <recommendedName>
        <fullName evidence="5">Wall-associated receptor kinase galacturonan-binding domain-containing protein</fullName>
    </recommendedName>
</protein>
<dbReference type="Proteomes" id="UP001632038">
    <property type="component" value="Unassembled WGS sequence"/>
</dbReference>
<evidence type="ECO:0000313" key="7">
    <source>
        <dbReference type="Proteomes" id="UP001632038"/>
    </source>
</evidence>
<evidence type="ECO:0000256" key="2">
    <source>
        <dbReference type="ARBA" id="ARBA00022729"/>
    </source>
</evidence>
<keyword evidence="3" id="KW-0472">Membrane</keyword>
<sequence length="325" mass="36658">MASQHSITCINILVFFFFYFLCFTQAKPSKLCRTQCGQIPINYPFGIDDGCGSPYYRHILVCSDSDQLQLRTPSGRYPIKNISYSDPHIIVTDPFMWTCQDEDNFRPVRPFSLDTSTRLRLSPMNDYIFFSCSENDVIMEPKPMLCNTFPEQCDSTCDTSSYLCRNLPGCASALHGSSCCSYYPKRSESLRMMLKHCASYTSIYWRDLEMTPEYSQVPEYGIRVDFDIPVTTRCLWCQDGRKGHGTCGFHTLTQDFLCLCDNGSNVTTNCKDQSGQHNRPAVVAGTVSAVSVAGAFVGAGVWYLKKIRAKAPVTHGVQTNDNRLF</sequence>
<dbReference type="AlphaFoldDB" id="A0ABD3CN89"/>
<keyword evidence="3" id="KW-0812">Transmembrane</keyword>
<dbReference type="EMBL" id="JAVIJP010000032">
    <property type="protein sequence ID" value="KAL3631433.1"/>
    <property type="molecule type" value="Genomic_DNA"/>
</dbReference>
<evidence type="ECO:0000313" key="6">
    <source>
        <dbReference type="EMBL" id="KAL3631433.1"/>
    </source>
</evidence>
<keyword evidence="7" id="KW-1185">Reference proteome</keyword>
<keyword evidence="2 4" id="KW-0732">Signal</keyword>
<dbReference type="Pfam" id="PF13947">
    <property type="entry name" value="GUB_WAK_bind"/>
    <property type="match status" value="1"/>
</dbReference>
<evidence type="ECO:0000256" key="4">
    <source>
        <dbReference type="SAM" id="SignalP"/>
    </source>
</evidence>
<evidence type="ECO:0000256" key="1">
    <source>
        <dbReference type="ARBA" id="ARBA00004167"/>
    </source>
</evidence>
<feature type="signal peptide" evidence="4">
    <location>
        <begin position="1"/>
        <end position="26"/>
    </location>
</feature>
<feature type="domain" description="Wall-associated receptor kinase galacturonan-binding" evidence="5">
    <location>
        <begin position="32"/>
        <end position="93"/>
    </location>
</feature>
<evidence type="ECO:0000259" key="5">
    <source>
        <dbReference type="Pfam" id="PF13947"/>
    </source>
</evidence>
<proteinExistence type="predicted"/>
<name>A0ABD3CN89_9LAMI</name>
<dbReference type="InterPro" id="IPR025287">
    <property type="entry name" value="WAK_GUB"/>
</dbReference>
<comment type="caution">
    <text evidence="6">The sequence shown here is derived from an EMBL/GenBank/DDBJ whole genome shotgun (WGS) entry which is preliminary data.</text>
</comment>
<comment type="subcellular location">
    <subcellularLocation>
        <location evidence="1">Membrane</location>
        <topology evidence="1">Single-pass membrane protein</topology>
    </subcellularLocation>
</comment>
<dbReference type="GO" id="GO:0016020">
    <property type="term" value="C:membrane"/>
    <property type="evidence" value="ECO:0007669"/>
    <property type="project" value="UniProtKB-SubCell"/>
</dbReference>
<keyword evidence="3" id="KW-1133">Transmembrane helix</keyword>
<evidence type="ECO:0000256" key="3">
    <source>
        <dbReference type="SAM" id="Phobius"/>
    </source>
</evidence>
<feature type="transmembrane region" description="Helical" evidence="3">
    <location>
        <begin position="281"/>
        <end position="304"/>
    </location>
</feature>
<reference evidence="7" key="1">
    <citation type="journal article" date="2024" name="IScience">
        <title>Strigolactones Initiate the Formation of Haustorium-like Structures in Castilleja.</title>
        <authorList>
            <person name="Buerger M."/>
            <person name="Peterson D."/>
            <person name="Chory J."/>
        </authorList>
    </citation>
    <scope>NUCLEOTIDE SEQUENCE [LARGE SCALE GENOMIC DNA]</scope>
</reference>
<accession>A0ABD3CN89</accession>
<organism evidence="6 7">
    <name type="scientific">Castilleja foliolosa</name>
    <dbReference type="NCBI Taxonomy" id="1961234"/>
    <lineage>
        <taxon>Eukaryota</taxon>
        <taxon>Viridiplantae</taxon>
        <taxon>Streptophyta</taxon>
        <taxon>Embryophyta</taxon>
        <taxon>Tracheophyta</taxon>
        <taxon>Spermatophyta</taxon>
        <taxon>Magnoliopsida</taxon>
        <taxon>eudicotyledons</taxon>
        <taxon>Gunneridae</taxon>
        <taxon>Pentapetalae</taxon>
        <taxon>asterids</taxon>
        <taxon>lamiids</taxon>
        <taxon>Lamiales</taxon>
        <taxon>Orobanchaceae</taxon>
        <taxon>Pedicularideae</taxon>
        <taxon>Castillejinae</taxon>
        <taxon>Castilleja</taxon>
    </lineage>
</organism>
<dbReference type="PANTHER" id="PTHR33355:SF5">
    <property type="entry name" value="F12F1.23 PROTEIN"/>
    <property type="match status" value="1"/>
</dbReference>
<dbReference type="PANTHER" id="PTHR33355">
    <property type="entry name" value="WALL-ASSOCIATED RECEPTOR KINASE CARBOXY-TERMINAL PROTEIN-RELATED"/>
    <property type="match status" value="1"/>
</dbReference>